<feature type="compositionally biased region" description="Polar residues" evidence="1">
    <location>
        <begin position="183"/>
        <end position="201"/>
    </location>
</feature>
<protein>
    <submittedName>
        <fullName evidence="2">KREPA4_putative/GeneDB:LmjF.36.0690</fullName>
    </submittedName>
</protein>
<name>A0A6J8FTM9_LEIDO</name>
<gene>
    <name evidence="2" type="ORF">LDHU3_36.0940</name>
</gene>
<evidence type="ECO:0000256" key="1">
    <source>
        <dbReference type="SAM" id="MobiDB-lite"/>
    </source>
</evidence>
<dbReference type="Proteomes" id="UP000601710">
    <property type="component" value="Chromosome 36"/>
</dbReference>
<dbReference type="VEuPathDB" id="TriTrypDB:LDHU3_36.0940"/>
<dbReference type="EMBL" id="LR812656">
    <property type="protein sequence ID" value="CAC5434643.1"/>
    <property type="molecule type" value="Genomic_DNA"/>
</dbReference>
<evidence type="ECO:0000313" key="2">
    <source>
        <dbReference type="EMBL" id="CAC5434643.1"/>
    </source>
</evidence>
<dbReference type="AlphaFoldDB" id="A0A6J8FTM9"/>
<accession>A0A6J8FTM9</accession>
<proteinExistence type="predicted"/>
<reference evidence="2" key="1">
    <citation type="submission" date="2020-06" db="EMBL/GenBank/DDBJ databases">
        <authorList>
            <person name="Camacho E."/>
            <person name="Gonzalez-de la Fuente S."/>
            <person name="Rastrojo A."/>
            <person name="Peiro-Pastor R."/>
            <person name="Solana JC."/>
            <person name="Tabera L."/>
            <person name="Gamarro F."/>
            <person name="Carrasco-Ramiro F."/>
            <person name="Requena JM."/>
            <person name="Aguado B."/>
        </authorList>
    </citation>
    <scope>NUCLEOTIDE SEQUENCE</scope>
</reference>
<sequence>MRHCYRLFTGSRNITTASSSGPTMSLREATRLAKIAGCVDSAKGSSSSLLRRCTDPACAQDRKVTSSSASWEEIKRRQHQVFNERHLTAENAIAVTVSCVNMAHLSVYVHAVQCGYPASHAPGPSGEGVPGKRTIATATLTNQSCAVLLLWVSMGSPELLAVRCALSPGAVETCWRAAPAAESSDTTKAGGTSQTAAPSSMLSEKDKLRRIKAWAEELTLHRWVVASGQLRMEDVYDGDLQKVVTVPVLEVARDHFKGSVRALPPGFL</sequence>
<dbReference type="VEuPathDB" id="TriTrypDB:LdCL_360012400"/>
<evidence type="ECO:0000313" key="3">
    <source>
        <dbReference type="Proteomes" id="UP000601710"/>
    </source>
</evidence>
<dbReference type="VEuPathDB" id="TriTrypDB:LdBPK_360750.1"/>
<feature type="region of interest" description="Disordered" evidence="1">
    <location>
        <begin position="182"/>
        <end position="201"/>
    </location>
</feature>
<organism evidence="2 3">
    <name type="scientific">Leishmania donovani</name>
    <dbReference type="NCBI Taxonomy" id="5661"/>
    <lineage>
        <taxon>Eukaryota</taxon>
        <taxon>Discoba</taxon>
        <taxon>Euglenozoa</taxon>
        <taxon>Kinetoplastea</taxon>
        <taxon>Metakinetoplastina</taxon>
        <taxon>Trypanosomatida</taxon>
        <taxon>Trypanosomatidae</taxon>
        <taxon>Leishmaniinae</taxon>
        <taxon>Leishmania</taxon>
    </lineage>
</organism>